<dbReference type="Proteomes" id="UP000002729">
    <property type="component" value="Unassembled WGS sequence"/>
</dbReference>
<evidence type="ECO:0000313" key="2">
    <source>
        <dbReference type="EMBL" id="EGB04219.1"/>
    </source>
</evidence>
<dbReference type="eggNOG" id="ENOG502RY4V">
    <property type="taxonomic scope" value="Eukaryota"/>
</dbReference>
<name>F0YL07_AURAN</name>
<dbReference type="InterPro" id="IPR021067">
    <property type="entry name" value="Glycosyltransferase"/>
</dbReference>
<dbReference type="EMBL" id="GL833154">
    <property type="protein sequence ID" value="EGB04219.1"/>
    <property type="molecule type" value="Genomic_DNA"/>
</dbReference>
<proteinExistence type="predicted"/>
<evidence type="ECO:0000313" key="3">
    <source>
        <dbReference type="Proteomes" id="UP000002729"/>
    </source>
</evidence>
<dbReference type="PANTHER" id="PTHR34496:SF6">
    <property type="entry name" value="GLYCOSYLTRANSFERASE 2-LIKE DOMAIN-CONTAINING PROTEIN"/>
    <property type="match status" value="1"/>
</dbReference>
<reference evidence="2 3" key="1">
    <citation type="journal article" date="2011" name="Proc. Natl. Acad. Sci. U.S.A.">
        <title>Niche of harmful alga Aureococcus anophagefferens revealed through ecogenomics.</title>
        <authorList>
            <person name="Gobler C.J."/>
            <person name="Berry D.L."/>
            <person name="Dyhrman S.T."/>
            <person name="Wilhelm S.W."/>
            <person name="Salamov A."/>
            <person name="Lobanov A.V."/>
            <person name="Zhang Y."/>
            <person name="Collier J.L."/>
            <person name="Wurch L.L."/>
            <person name="Kustka A.B."/>
            <person name="Dill B.D."/>
            <person name="Shah M."/>
            <person name="VerBerkmoes N.C."/>
            <person name="Kuo A."/>
            <person name="Terry A."/>
            <person name="Pangilinan J."/>
            <person name="Lindquist E.A."/>
            <person name="Lucas S."/>
            <person name="Paulsen I.T."/>
            <person name="Hattenrath-Lehmann T.K."/>
            <person name="Talmage S.C."/>
            <person name="Walker E.A."/>
            <person name="Koch F."/>
            <person name="Burson A.M."/>
            <person name="Marcoval M.A."/>
            <person name="Tang Y.Z."/>
            <person name="Lecleir G.R."/>
            <person name="Coyne K.J."/>
            <person name="Berg G.M."/>
            <person name="Bertrand E.M."/>
            <person name="Saito M.A."/>
            <person name="Gladyshev V.N."/>
            <person name="Grigoriev I.V."/>
        </authorList>
    </citation>
    <scope>NUCLEOTIDE SEQUENCE [LARGE SCALE GENOMIC DNA]</scope>
    <source>
        <strain evidence="3">CCMP 1984</strain>
    </source>
</reference>
<gene>
    <name evidence="2" type="ORF">AURANDRAFT_72579</name>
</gene>
<keyword evidence="1" id="KW-0472">Membrane</keyword>
<dbReference type="InParanoid" id="F0YL07"/>
<accession>F0YL07</accession>
<dbReference type="PANTHER" id="PTHR34496">
    <property type="entry name" value="GLCNAC TRANSFERASE-RELATED"/>
    <property type="match status" value="1"/>
</dbReference>
<dbReference type="Pfam" id="PF11397">
    <property type="entry name" value="GlcNAc"/>
    <property type="match status" value="1"/>
</dbReference>
<dbReference type="GeneID" id="20228775"/>
<dbReference type="KEGG" id="aaf:AURANDRAFT_72579"/>
<keyword evidence="1" id="KW-1133">Transmembrane helix</keyword>
<keyword evidence="3" id="KW-1185">Reference proteome</keyword>
<sequence>MKAARTNGKKKGSSSGPQCVRLSAVALVLSWAGLLFYVLRPASSDGPSGHSLMSSAKMDQLGLSNGKEITTFVGQFDSAAEYTFSKPLGAFDQGERGLPQPKDDPEENLDVQMQHTVLMERDGFAMELDEQTNLQVPMFWEPPAGSEQLDHVDMIDGQPTIFLMIASYRDWQCRDTATSALERATFPGRVVVAAVQQNRPGDVGCGEPPKPCSEEPSQPLCARAKQVKVYAMDANESWIHAKPNTSADILIN</sequence>
<dbReference type="AlphaFoldDB" id="F0YL07"/>
<dbReference type="RefSeq" id="XP_009041071.1">
    <property type="nucleotide sequence ID" value="XM_009042823.1"/>
</dbReference>
<protein>
    <submittedName>
        <fullName evidence="2">Expressed protein</fullName>
    </submittedName>
</protein>
<evidence type="ECO:0000256" key="1">
    <source>
        <dbReference type="SAM" id="Phobius"/>
    </source>
</evidence>
<keyword evidence="1" id="KW-0812">Transmembrane</keyword>
<organism evidence="3">
    <name type="scientific">Aureococcus anophagefferens</name>
    <name type="common">Harmful bloom alga</name>
    <dbReference type="NCBI Taxonomy" id="44056"/>
    <lineage>
        <taxon>Eukaryota</taxon>
        <taxon>Sar</taxon>
        <taxon>Stramenopiles</taxon>
        <taxon>Ochrophyta</taxon>
        <taxon>Pelagophyceae</taxon>
        <taxon>Pelagomonadales</taxon>
        <taxon>Pelagomonadaceae</taxon>
        <taxon>Aureococcus</taxon>
    </lineage>
</organism>
<feature type="transmembrane region" description="Helical" evidence="1">
    <location>
        <begin position="20"/>
        <end position="39"/>
    </location>
</feature>